<evidence type="ECO:0000313" key="5">
    <source>
        <dbReference type="EMBL" id="KHT65623.1"/>
    </source>
</evidence>
<evidence type="ECO:0000256" key="2">
    <source>
        <dbReference type="ARBA" id="ARBA00022670"/>
    </source>
</evidence>
<dbReference type="Pfam" id="PF05013">
    <property type="entry name" value="FGase"/>
    <property type="match status" value="1"/>
</dbReference>
<dbReference type="GO" id="GO:0080164">
    <property type="term" value="P:regulation of nitric oxide metabolic process"/>
    <property type="evidence" value="ECO:0007669"/>
    <property type="project" value="TreeGrafter"/>
</dbReference>
<dbReference type="SMART" id="SM01154">
    <property type="entry name" value="DUF1704"/>
    <property type="match status" value="1"/>
</dbReference>
<proteinExistence type="predicted"/>
<dbReference type="EMBL" id="JWLZ01000001">
    <property type="protein sequence ID" value="KHT65623.1"/>
    <property type="molecule type" value="Genomic_DNA"/>
</dbReference>
<evidence type="ECO:0000256" key="4">
    <source>
        <dbReference type="ARBA" id="ARBA00023049"/>
    </source>
</evidence>
<evidence type="ECO:0000256" key="3">
    <source>
        <dbReference type="ARBA" id="ARBA00022801"/>
    </source>
</evidence>
<evidence type="ECO:0000313" key="6">
    <source>
        <dbReference type="Proteomes" id="UP000031278"/>
    </source>
</evidence>
<dbReference type="InterPro" id="IPR007709">
    <property type="entry name" value="N-FG_amidohydro"/>
</dbReference>
<dbReference type="PANTHER" id="PTHR31817:SF0">
    <property type="entry name" value="CHROMOSOME UNDETERMINED SCAFFOLD_67, WHOLE GENOME SHOTGUN SEQUENCE"/>
    <property type="match status" value="1"/>
</dbReference>
<keyword evidence="3" id="KW-0378">Hydrolase</keyword>
<protein>
    <recommendedName>
        <fullName evidence="7">Flavohemoglobin expression-modulating QEGLA motif protein</fullName>
    </recommendedName>
</protein>
<name>A0A0B9GA62_9GAMM</name>
<evidence type="ECO:0008006" key="7">
    <source>
        <dbReference type="Google" id="ProtNLM"/>
    </source>
</evidence>
<dbReference type="InterPro" id="IPR012548">
    <property type="entry name" value="MATCAP"/>
</dbReference>
<evidence type="ECO:0000256" key="1">
    <source>
        <dbReference type="ARBA" id="ARBA00001947"/>
    </source>
</evidence>
<dbReference type="RefSeq" id="WP_039456102.1">
    <property type="nucleotide sequence ID" value="NZ_JWLZ01000001.1"/>
</dbReference>
<dbReference type="NCBIfam" id="TIGR02421">
    <property type="entry name" value="QEGLA"/>
    <property type="match status" value="1"/>
</dbReference>
<dbReference type="Pfam" id="PF08014">
    <property type="entry name" value="MATCAP"/>
    <property type="match status" value="1"/>
</dbReference>
<dbReference type="Gene3D" id="3.40.630.40">
    <property type="entry name" value="Zn-dependent exopeptidases"/>
    <property type="match status" value="1"/>
</dbReference>
<keyword evidence="4" id="KW-0482">Metalloprotease</keyword>
<dbReference type="GO" id="GO:0008237">
    <property type="term" value="F:metallopeptidase activity"/>
    <property type="evidence" value="ECO:0007669"/>
    <property type="project" value="UniProtKB-KW"/>
</dbReference>
<reference evidence="5 6" key="1">
    <citation type="submission" date="2014-12" db="EMBL/GenBank/DDBJ databases">
        <title>Genome sequencing of Photobacterium gaetbulicola AD005a.</title>
        <authorList>
            <person name="Adrian T.G.S."/>
            <person name="Chan K.G."/>
        </authorList>
    </citation>
    <scope>NUCLEOTIDE SEQUENCE [LARGE SCALE GENOMIC DNA]</scope>
    <source>
        <strain evidence="5 6">AD005a</strain>
    </source>
</reference>
<sequence>MLQLSEAEVLEKIQQLVPFEAQLNDGSLTIRISEYQPYIATAIHHGHRLRGDLMPKCLLAEEERYFEEDPFTGDFISSLPIVLQGEDSRYEYDLNRAPDNCIYDEAWGKPVWLSPLSDDEQALSLAKHSCYYRILACLIDTLESKFGLCLLYDIHSYNYQRIERDVPVFNLGTKQVNTRRWRKEIDSLVDKLRNIELPNIDVTAEVNDVFQGMGYQASFVKANFANTLIMPLEVKKVFMDEERGESFPLVIEKLRAEMKNVLTEHAAETILRRTKVKKLTSSHVLASKLPREVLKLDRQLFSIARGVNTLSYINPLNIKQEKRRFLHRPYDYQPDFTYRQLNLDPFKFREQLYRLPVEDIRDADIQAMYRKVIDQLAVRIDLLTSIGTEEFLYNSLRYYGQPDQNDIANANFILHAGEYSEPEEETISALEAIEAFKQAADEYGVKCKVAGSKQLIARAMVSGRTIKVNQGAKFNRKDLDALIHHELGVHLVTSANADLQPLKVLKLGLPGNTHSQEGLAILCEHLSGSFPLHRLKTLALRVIAVDMMVKGESFNETFHVLKHDYGISNDQAFTVTARAYRGGGFTKDYLYLKGLKDALYAYASEDLTSMFIGKTGFEFKPLLDELITREILKKPAYLPKALTMKDTSDPIINYLLKCIK</sequence>
<dbReference type="AlphaFoldDB" id="A0A0B9GA62"/>
<organism evidence="5 6">
    <name type="scientific">Photobacterium gaetbulicola</name>
    <dbReference type="NCBI Taxonomy" id="1295392"/>
    <lineage>
        <taxon>Bacteria</taxon>
        <taxon>Pseudomonadati</taxon>
        <taxon>Pseudomonadota</taxon>
        <taxon>Gammaproteobacteria</taxon>
        <taxon>Vibrionales</taxon>
        <taxon>Vibrionaceae</taxon>
        <taxon>Photobacterium</taxon>
    </lineage>
</organism>
<accession>A0A0B9GA62</accession>
<comment type="cofactor">
    <cofactor evidence="1">
        <name>Zn(2+)</name>
        <dbReference type="ChEBI" id="CHEBI:29105"/>
    </cofactor>
</comment>
<dbReference type="InterPro" id="IPR012656">
    <property type="entry name" value="CHP02421_QEGLA"/>
</dbReference>
<comment type="caution">
    <text evidence="5">The sequence shown here is derived from an EMBL/GenBank/DDBJ whole genome shotgun (WGS) entry which is preliminary data.</text>
</comment>
<dbReference type="Proteomes" id="UP000031278">
    <property type="component" value="Unassembled WGS sequence"/>
</dbReference>
<dbReference type="GO" id="GO:0006508">
    <property type="term" value="P:proteolysis"/>
    <property type="evidence" value="ECO:0007669"/>
    <property type="project" value="UniProtKB-KW"/>
</dbReference>
<dbReference type="PANTHER" id="PTHR31817">
    <property type="match status" value="1"/>
</dbReference>
<dbReference type="SUPFAM" id="SSF53187">
    <property type="entry name" value="Zn-dependent exopeptidases"/>
    <property type="match status" value="1"/>
</dbReference>
<gene>
    <name evidence="5" type="ORF">RJ45_00300</name>
</gene>
<keyword evidence="2" id="KW-0645">Protease</keyword>